<dbReference type="GO" id="GO:0005886">
    <property type="term" value="C:plasma membrane"/>
    <property type="evidence" value="ECO:0007669"/>
    <property type="project" value="UniProtKB-SubCell"/>
</dbReference>
<feature type="transmembrane region" description="Helical" evidence="6">
    <location>
        <begin position="68"/>
        <end position="86"/>
    </location>
</feature>
<dbReference type="AlphaFoldDB" id="A0A545TGL3"/>
<accession>A0A545TGL3</accession>
<comment type="subcellular location">
    <subcellularLocation>
        <location evidence="1">Cell membrane</location>
        <topology evidence="1">Multi-pass membrane protein</topology>
    </subcellularLocation>
</comment>
<feature type="transmembrane region" description="Helical" evidence="6">
    <location>
        <begin position="115"/>
        <end position="133"/>
    </location>
</feature>
<gene>
    <name evidence="7" type="ORF">FKG95_22170</name>
</gene>
<organism evidence="7 8">
    <name type="scientific">Denitrobaculum tricleocarpae</name>
    <dbReference type="NCBI Taxonomy" id="2591009"/>
    <lineage>
        <taxon>Bacteria</taxon>
        <taxon>Pseudomonadati</taxon>
        <taxon>Pseudomonadota</taxon>
        <taxon>Alphaproteobacteria</taxon>
        <taxon>Rhodospirillales</taxon>
        <taxon>Rhodospirillaceae</taxon>
        <taxon>Denitrobaculum</taxon>
    </lineage>
</organism>
<keyword evidence="3 6" id="KW-0812">Transmembrane</keyword>
<name>A0A545TGL3_9PROT</name>
<evidence type="ECO:0000313" key="7">
    <source>
        <dbReference type="EMBL" id="TQV76338.1"/>
    </source>
</evidence>
<dbReference type="PANTHER" id="PTHR30086:SF20">
    <property type="entry name" value="ARGININE EXPORTER PROTEIN ARGO-RELATED"/>
    <property type="match status" value="1"/>
</dbReference>
<evidence type="ECO:0000256" key="4">
    <source>
        <dbReference type="ARBA" id="ARBA00022989"/>
    </source>
</evidence>
<protein>
    <submittedName>
        <fullName evidence="7">LysE family translocator</fullName>
    </submittedName>
</protein>
<keyword evidence="2" id="KW-1003">Cell membrane</keyword>
<comment type="caution">
    <text evidence="7">The sequence shown here is derived from an EMBL/GenBank/DDBJ whole genome shotgun (WGS) entry which is preliminary data.</text>
</comment>
<sequence>MLDLLIFVPACFALNLAFGPNNLLALTHAAQRGIAFAVWAGIGRLLVFIPMIALSALGLGVVLSASSLVFTLVKVLGAAYLIWLGWKLWKSSYKMKPGDLSQAAMSLRGAFRREGLVAVGNPKAILIFAAFFPQFVQVDSYFESYAFLGAVFLLLEAIAISLYAALGALAARAAASKLHWFQRASGLGMMLFGGLLLLTRRPA</sequence>
<keyword evidence="8" id="KW-1185">Reference proteome</keyword>
<evidence type="ECO:0000256" key="1">
    <source>
        <dbReference type="ARBA" id="ARBA00004651"/>
    </source>
</evidence>
<evidence type="ECO:0000256" key="2">
    <source>
        <dbReference type="ARBA" id="ARBA00022475"/>
    </source>
</evidence>
<feature type="transmembrane region" description="Helical" evidence="6">
    <location>
        <begin position="36"/>
        <end position="62"/>
    </location>
</feature>
<feature type="transmembrane region" description="Helical" evidence="6">
    <location>
        <begin position="6"/>
        <end position="24"/>
    </location>
</feature>
<evidence type="ECO:0000256" key="3">
    <source>
        <dbReference type="ARBA" id="ARBA00022692"/>
    </source>
</evidence>
<evidence type="ECO:0000256" key="6">
    <source>
        <dbReference type="SAM" id="Phobius"/>
    </source>
</evidence>
<feature type="transmembrane region" description="Helical" evidence="6">
    <location>
        <begin position="145"/>
        <end position="168"/>
    </location>
</feature>
<proteinExistence type="predicted"/>
<keyword evidence="4 6" id="KW-1133">Transmembrane helix</keyword>
<dbReference type="RefSeq" id="WP_142898601.1">
    <property type="nucleotide sequence ID" value="NZ_ML660059.1"/>
</dbReference>
<reference evidence="7 8" key="1">
    <citation type="submission" date="2019-06" db="EMBL/GenBank/DDBJ databases">
        <title>Whole genome sequence for Rhodospirillaceae sp. R148.</title>
        <authorList>
            <person name="Wang G."/>
        </authorList>
    </citation>
    <scope>NUCLEOTIDE SEQUENCE [LARGE SCALE GENOMIC DNA]</scope>
    <source>
        <strain evidence="7 8">R148</strain>
    </source>
</reference>
<dbReference type="OrthoDB" id="9804822at2"/>
<dbReference type="PIRSF" id="PIRSF006324">
    <property type="entry name" value="LeuE"/>
    <property type="match status" value="1"/>
</dbReference>
<dbReference type="EMBL" id="VHSH01000008">
    <property type="protein sequence ID" value="TQV76338.1"/>
    <property type="molecule type" value="Genomic_DNA"/>
</dbReference>
<dbReference type="PANTHER" id="PTHR30086">
    <property type="entry name" value="ARGININE EXPORTER PROTEIN ARGO"/>
    <property type="match status" value="1"/>
</dbReference>
<dbReference type="InterPro" id="IPR001123">
    <property type="entry name" value="LeuE-type"/>
</dbReference>
<evidence type="ECO:0000256" key="5">
    <source>
        <dbReference type="ARBA" id="ARBA00023136"/>
    </source>
</evidence>
<dbReference type="Pfam" id="PF01810">
    <property type="entry name" value="LysE"/>
    <property type="match status" value="1"/>
</dbReference>
<dbReference type="GO" id="GO:0015171">
    <property type="term" value="F:amino acid transmembrane transporter activity"/>
    <property type="evidence" value="ECO:0007669"/>
    <property type="project" value="TreeGrafter"/>
</dbReference>
<evidence type="ECO:0000313" key="8">
    <source>
        <dbReference type="Proteomes" id="UP000315252"/>
    </source>
</evidence>
<dbReference type="Proteomes" id="UP000315252">
    <property type="component" value="Unassembled WGS sequence"/>
</dbReference>
<keyword evidence="5 6" id="KW-0472">Membrane</keyword>